<keyword evidence="1" id="KW-1133">Transmembrane helix</keyword>
<evidence type="ECO:0000313" key="4">
    <source>
        <dbReference type="Proteomes" id="UP001620397"/>
    </source>
</evidence>
<keyword evidence="1" id="KW-0472">Membrane</keyword>
<evidence type="ECO:0000259" key="2">
    <source>
        <dbReference type="Pfam" id="PF14317"/>
    </source>
</evidence>
<dbReference type="Proteomes" id="UP001620397">
    <property type="component" value="Unassembled WGS sequence"/>
</dbReference>
<accession>A0ABW8KCX5</accession>
<proteinExistence type="predicted"/>
<keyword evidence="1" id="KW-0812">Transmembrane</keyword>
<keyword evidence="4" id="KW-1185">Reference proteome</keyword>
<sequence>MHRTILTYDKPLLHQAVSGFWWRVVGFRFLLALALVGTGLIVSIRGGDTSWVVGVLGSVLALGIYFAVALYVVHYRNAVHKLRAMGSPQATLEASENSLSLSSGAGTASLPWSAITEVWQFKTCWLLMLSKSQFLTLPLASLTPELAAFVLARVQASGGKVD</sequence>
<evidence type="ECO:0000256" key="1">
    <source>
        <dbReference type="SAM" id="Phobius"/>
    </source>
</evidence>
<feature type="transmembrane region" description="Helical" evidence="1">
    <location>
        <begin position="50"/>
        <end position="73"/>
    </location>
</feature>
<feature type="transmembrane region" description="Helical" evidence="1">
    <location>
        <begin position="20"/>
        <end position="44"/>
    </location>
</feature>
<dbReference type="RefSeq" id="WP_404536470.1">
    <property type="nucleotide sequence ID" value="NZ_JADIKL010000002.1"/>
</dbReference>
<name>A0ABW8KCX5_9GAMM</name>
<evidence type="ECO:0000313" key="3">
    <source>
        <dbReference type="EMBL" id="MFK2929978.1"/>
    </source>
</evidence>
<comment type="caution">
    <text evidence="3">The sequence shown here is derived from an EMBL/GenBank/DDBJ whole genome shotgun (WGS) entry which is preliminary data.</text>
</comment>
<feature type="domain" description="YcxB-like C-terminal" evidence="2">
    <location>
        <begin position="95"/>
        <end position="150"/>
    </location>
</feature>
<gene>
    <name evidence="3" type="ORF">ISP14_04150</name>
</gene>
<dbReference type="EMBL" id="JADIKL010000002">
    <property type="protein sequence ID" value="MFK2929978.1"/>
    <property type="molecule type" value="Genomic_DNA"/>
</dbReference>
<protein>
    <submittedName>
        <fullName evidence="3">YcxB family protein</fullName>
    </submittedName>
</protein>
<organism evidence="3 4">
    <name type="scientific">Dyella agri</name>
    <dbReference type="NCBI Taxonomy" id="1926869"/>
    <lineage>
        <taxon>Bacteria</taxon>
        <taxon>Pseudomonadati</taxon>
        <taxon>Pseudomonadota</taxon>
        <taxon>Gammaproteobacteria</taxon>
        <taxon>Lysobacterales</taxon>
        <taxon>Rhodanobacteraceae</taxon>
        <taxon>Dyella</taxon>
    </lineage>
</organism>
<reference evidence="3 4" key="1">
    <citation type="submission" date="2020-10" db="EMBL/GenBank/DDBJ databases">
        <title>Phylogeny of dyella-like bacteria.</title>
        <authorList>
            <person name="Fu J."/>
        </authorList>
    </citation>
    <scope>NUCLEOTIDE SEQUENCE [LARGE SCALE GENOMIC DNA]</scope>
    <source>
        <strain evidence="3 4">DKC-1</strain>
    </source>
</reference>
<dbReference type="Pfam" id="PF14317">
    <property type="entry name" value="YcxB"/>
    <property type="match status" value="1"/>
</dbReference>
<dbReference type="InterPro" id="IPR025588">
    <property type="entry name" value="YcxB-like_C"/>
</dbReference>